<dbReference type="EMBL" id="JAOPGA020001159">
    <property type="protein sequence ID" value="KAL0485716.1"/>
    <property type="molecule type" value="Genomic_DNA"/>
</dbReference>
<reference evidence="3 4" key="1">
    <citation type="submission" date="2024-03" db="EMBL/GenBank/DDBJ databases">
        <title>The Acrasis kona genome and developmental transcriptomes reveal deep origins of eukaryotic multicellular pathways.</title>
        <authorList>
            <person name="Sheikh S."/>
            <person name="Fu C.-J."/>
            <person name="Brown M.W."/>
            <person name="Baldauf S.L."/>
        </authorList>
    </citation>
    <scope>NUCLEOTIDE SEQUENCE [LARGE SCALE GENOMIC DNA]</scope>
    <source>
        <strain evidence="3 4">ATCC MYA-3509</strain>
    </source>
</reference>
<dbReference type="GO" id="GO:0019005">
    <property type="term" value="C:SCF ubiquitin ligase complex"/>
    <property type="evidence" value="ECO:0007669"/>
    <property type="project" value="TreeGrafter"/>
</dbReference>
<protein>
    <submittedName>
        <fullName evidence="3">F-box/LRR-repeat protein FBXL20</fullName>
    </submittedName>
</protein>
<feature type="compositionally biased region" description="Basic residues" evidence="1">
    <location>
        <begin position="47"/>
        <end position="60"/>
    </location>
</feature>
<evidence type="ECO:0000313" key="4">
    <source>
        <dbReference type="Proteomes" id="UP001431209"/>
    </source>
</evidence>
<dbReference type="Gene3D" id="3.80.10.10">
    <property type="entry name" value="Ribonuclease Inhibitor"/>
    <property type="match status" value="2"/>
</dbReference>
<evidence type="ECO:0000259" key="2">
    <source>
        <dbReference type="PROSITE" id="PS50181"/>
    </source>
</evidence>
<proteinExistence type="predicted"/>
<dbReference type="InterPro" id="IPR006553">
    <property type="entry name" value="Leu-rich_rpt_Cys-con_subtyp"/>
</dbReference>
<evidence type="ECO:0000313" key="3">
    <source>
        <dbReference type="EMBL" id="KAL0485716.1"/>
    </source>
</evidence>
<accession>A0AAW2Z9E6</accession>
<gene>
    <name evidence="3" type="ORF">AKO1_003297</name>
</gene>
<organism evidence="3 4">
    <name type="scientific">Acrasis kona</name>
    <dbReference type="NCBI Taxonomy" id="1008807"/>
    <lineage>
        <taxon>Eukaryota</taxon>
        <taxon>Discoba</taxon>
        <taxon>Heterolobosea</taxon>
        <taxon>Tetramitia</taxon>
        <taxon>Eutetramitia</taxon>
        <taxon>Acrasidae</taxon>
        <taxon>Acrasis</taxon>
    </lineage>
</organism>
<dbReference type="GO" id="GO:0031146">
    <property type="term" value="P:SCF-dependent proteasomal ubiquitin-dependent protein catabolic process"/>
    <property type="evidence" value="ECO:0007669"/>
    <property type="project" value="TreeGrafter"/>
</dbReference>
<dbReference type="InterPro" id="IPR036047">
    <property type="entry name" value="F-box-like_dom_sf"/>
</dbReference>
<feature type="domain" description="F-box" evidence="2">
    <location>
        <begin position="67"/>
        <end position="104"/>
    </location>
</feature>
<keyword evidence="4" id="KW-1185">Reference proteome</keyword>
<evidence type="ECO:0000256" key="1">
    <source>
        <dbReference type="SAM" id="MobiDB-lite"/>
    </source>
</evidence>
<dbReference type="PANTHER" id="PTHR13318">
    <property type="entry name" value="PARTNER OF PAIRED, ISOFORM B-RELATED"/>
    <property type="match status" value="1"/>
</dbReference>
<dbReference type="InterPro" id="IPR001810">
    <property type="entry name" value="F-box_dom"/>
</dbReference>
<dbReference type="Proteomes" id="UP001431209">
    <property type="component" value="Unassembled WGS sequence"/>
</dbReference>
<dbReference type="InterPro" id="IPR057207">
    <property type="entry name" value="FBXL15_LRR"/>
</dbReference>
<dbReference type="Gene3D" id="1.20.1280.50">
    <property type="match status" value="1"/>
</dbReference>
<dbReference type="AlphaFoldDB" id="A0AAW2Z9E6"/>
<dbReference type="SMART" id="SM00367">
    <property type="entry name" value="LRR_CC"/>
    <property type="match status" value="13"/>
</dbReference>
<dbReference type="Pfam" id="PF13516">
    <property type="entry name" value="LRR_6"/>
    <property type="match status" value="2"/>
</dbReference>
<dbReference type="InterPro" id="IPR032675">
    <property type="entry name" value="LRR_dom_sf"/>
</dbReference>
<comment type="caution">
    <text evidence="3">The sequence shown here is derived from an EMBL/GenBank/DDBJ whole genome shotgun (WGS) entry which is preliminary data.</text>
</comment>
<dbReference type="PROSITE" id="PS50181">
    <property type="entry name" value="FBOX"/>
    <property type="match status" value="1"/>
</dbReference>
<name>A0AAW2Z9E6_9EUKA</name>
<dbReference type="SUPFAM" id="SSF52047">
    <property type="entry name" value="RNI-like"/>
    <property type="match status" value="1"/>
</dbReference>
<sequence>MSFFHKKTVPVPPPLSTIKRNQRLMYPPPNNAPYLMSGNVQSPNQPARRRKKRSRRRKQHFASDTSATTLDELPDELLVRVFQFKNVFDLMTTMKLVCRRFAALHVQGVQIVTVEGKLRSLNEDAFVGVVRRFVRLEALDLGNSGSSEDFQITDKGLQQLAHKFIYSNADYLALSNKDPTDTESSYDFSFDYETHLDSVTDEYDSVTGTSYNEGSESDLDTIQDDEESMVGNTHHIKRNILMNPAANFHHIYYHYPPPKSYQKSILSAKIQNKQEEVSYGLHTLKTINFLGCRSITEKGVMYLTYIAKNLRTLNLKRCPKVNDAAMTHLLQFPYLESLDLTGCVHLTDSGMSILKGLGPRLTSLDLTFCHQITDVGLQHLSELVNLEVLNLQCCRLITCQGLTHIVQKCKKLVSLNLTGCDRITLSGIDGQNSGLTKLERLNLMGCKLVSDKCIIKLLSWTTKLKELVLAFSDDITDDGVTMVADTCQELEHLNLKKCVRITDASVLYICEKLCLSLKILNLYGCSKITNSGIGHISKLFYLKELSLKRCANIDDEGLNMLHSCLTMEILDLSENPLITDKGLMRLCSILCDPLHLRQQQSKDGFVGDRKVPLYGLREIRVDKCARVAPECFKLLSVIYGKKVNIINQ</sequence>
<dbReference type="Pfam" id="PF25372">
    <property type="entry name" value="DUF7885"/>
    <property type="match status" value="1"/>
</dbReference>
<dbReference type="SUPFAM" id="SSF81383">
    <property type="entry name" value="F-box domain"/>
    <property type="match status" value="1"/>
</dbReference>
<dbReference type="InterPro" id="IPR001611">
    <property type="entry name" value="Leu-rich_rpt"/>
</dbReference>
<feature type="region of interest" description="Disordered" evidence="1">
    <location>
        <begin position="1"/>
        <end position="66"/>
    </location>
</feature>